<feature type="transmembrane region" description="Helical" evidence="1">
    <location>
        <begin position="131"/>
        <end position="151"/>
    </location>
</feature>
<protein>
    <recommendedName>
        <fullName evidence="4">HdeD family acid-resistance protein</fullName>
    </recommendedName>
</protein>
<feature type="transmembrane region" description="Helical" evidence="1">
    <location>
        <begin position="163"/>
        <end position="181"/>
    </location>
</feature>
<evidence type="ECO:0008006" key="4">
    <source>
        <dbReference type="Google" id="ProtNLM"/>
    </source>
</evidence>
<feature type="transmembrane region" description="Helical" evidence="1">
    <location>
        <begin position="187"/>
        <end position="207"/>
    </location>
</feature>
<dbReference type="EMBL" id="AP010968">
    <property type="protein sequence ID" value="BAJ31937.1"/>
    <property type="molecule type" value="Genomic_DNA"/>
</dbReference>
<feature type="transmembrane region" description="Helical" evidence="1">
    <location>
        <begin position="72"/>
        <end position="92"/>
    </location>
</feature>
<dbReference type="KEGG" id="ksk:KSE_61710"/>
<dbReference type="PANTHER" id="PTHR34989:SF1">
    <property type="entry name" value="PROTEIN HDED"/>
    <property type="match status" value="1"/>
</dbReference>
<gene>
    <name evidence="2" type="ordered locus">KSE_61710</name>
</gene>
<dbReference type="GO" id="GO:0005886">
    <property type="term" value="C:plasma membrane"/>
    <property type="evidence" value="ECO:0007669"/>
    <property type="project" value="TreeGrafter"/>
</dbReference>
<evidence type="ECO:0000313" key="2">
    <source>
        <dbReference type="EMBL" id="BAJ31937.1"/>
    </source>
</evidence>
<evidence type="ECO:0000256" key="1">
    <source>
        <dbReference type="SAM" id="Phobius"/>
    </source>
</evidence>
<dbReference type="eggNOG" id="COG3247">
    <property type="taxonomic scope" value="Bacteria"/>
</dbReference>
<dbReference type="AlphaFoldDB" id="E4N1A3"/>
<keyword evidence="1" id="KW-0472">Membrane</keyword>
<dbReference type="PANTHER" id="PTHR34989">
    <property type="entry name" value="PROTEIN HDED"/>
    <property type="match status" value="1"/>
</dbReference>
<feature type="transmembrane region" description="Helical" evidence="1">
    <location>
        <begin position="44"/>
        <end position="66"/>
    </location>
</feature>
<proteinExistence type="predicted"/>
<feature type="transmembrane region" description="Helical" evidence="1">
    <location>
        <begin position="104"/>
        <end position="125"/>
    </location>
</feature>
<dbReference type="HOGENOM" id="CLU_091585_4_0_11"/>
<dbReference type="Proteomes" id="UP000007076">
    <property type="component" value="Chromosome"/>
</dbReference>
<dbReference type="Pfam" id="PF03729">
    <property type="entry name" value="DUF308"/>
    <property type="match status" value="2"/>
</dbReference>
<dbReference type="PATRIC" id="fig|452652.3.peg.6185"/>
<name>E4N1A3_KITSK</name>
<reference evidence="2 3" key="1">
    <citation type="journal article" date="2010" name="DNA Res.">
        <title>Genome sequence of Kitasatospora setae NBRC 14216T: an evolutionary snapshot of the family Streptomycetaceae.</title>
        <authorList>
            <person name="Ichikawa N."/>
            <person name="Oguchi A."/>
            <person name="Ikeda H."/>
            <person name="Ishikawa J."/>
            <person name="Kitani S."/>
            <person name="Watanabe Y."/>
            <person name="Nakamura S."/>
            <person name="Katano Y."/>
            <person name="Kishi E."/>
            <person name="Sasagawa M."/>
            <person name="Ankai A."/>
            <person name="Fukui S."/>
            <person name="Hashimoto Y."/>
            <person name="Kamata S."/>
            <person name="Otoguro M."/>
            <person name="Tanikawa S."/>
            <person name="Nihira T."/>
            <person name="Horinouchi S."/>
            <person name="Ohnishi Y."/>
            <person name="Hayakawa M."/>
            <person name="Kuzuyama T."/>
            <person name="Arisawa A."/>
            <person name="Nomoto F."/>
            <person name="Miura H."/>
            <person name="Takahashi Y."/>
            <person name="Fujita N."/>
        </authorList>
    </citation>
    <scope>NUCLEOTIDE SEQUENCE [LARGE SCALE GENOMIC DNA]</scope>
    <source>
        <strain evidence="3">ATCC 33774 / DSM 43861 / JCM 3304 / KCC A-0304 / NBRC 14216 / KM-6054</strain>
    </source>
</reference>
<accession>E4N1A3</accession>
<dbReference type="InterPro" id="IPR005325">
    <property type="entry name" value="DUF308_memb"/>
</dbReference>
<dbReference type="InterPro" id="IPR052712">
    <property type="entry name" value="Acid_resist_chaperone_HdeD"/>
</dbReference>
<keyword evidence="1" id="KW-0812">Transmembrane</keyword>
<organism evidence="2 3">
    <name type="scientific">Kitasatospora setae (strain ATCC 33774 / DSM 43861 / JCM 3304 / KCC A-0304 / NBRC 14216 / KM-6054)</name>
    <name type="common">Streptomyces setae</name>
    <dbReference type="NCBI Taxonomy" id="452652"/>
    <lineage>
        <taxon>Bacteria</taxon>
        <taxon>Bacillati</taxon>
        <taxon>Actinomycetota</taxon>
        <taxon>Actinomycetes</taxon>
        <taxon>Kitasatosporales</taxon>
        <taxon>Streptomycetaceae</taxon>
        <taxon>Kitasatospora</taxon>
    </lineage>
</organism>
<keyword evidence="1" id="KW-1133">Transmembrane helix</keyword>
<sequence>MVGRGGWRGEVSVPSRPLGGAMSAPYRIDSRDDLPGPFQQLARIAWQAVLAGGLISLALGVVVLVWPKQTLWVIGVLFGLYLLVIGVVQLVGAFGTHASTALRVLAFVSGAICVLLGLLCFRSAAQSVLLLALWIGIGWLFRGITQLAAVASDPMMPARGWQGFAGGLSVLAGIVLMVWPAHSITALAILAACGLLVIGVTEIVAALRIRSGAKQYPHDL</sequence>
<keyword evidence="3" id="KW-1185">Reference proteome</keyword>
<evidence type="ECO:0000313" key="3">
    <source>
        <dbReference type="Proteomes" id="UP000007076"/>
    </source>
</evidence>
<dbReference type="STRING" id="452652.KSE_61710"/>